<comment type="subcellular location">
    <subcellularLocation>
        <location evidence="1">Nucleus</location>
    </subcellularLocation>
</comment>
<protein>
    <recommendedName>
        <fullName evidence="8">C2H2-type domain-containing protein</fullName>
    </recommendedName>
</protein>
<reference evidence="9 10" key="1">
    <citation type="submission" date="2020-10" db="EMBL/GenBank/DDBJ databases">
        <title>The Coptis chinensis genome and diversification of protoberbering-type alkaloids.</title>
        <authorList>
            <person name="Wang B."/>
            <person name="Shu S."/>
            <person name="Song C."/>
            <person name="Liu Y."/>
        </authorList>
    </citation>
    <scope>NUCLEOTIDE SEQUENCE [LARGE SCALE GENOMIC DNA]</scope>
    <source>
        <strain evidence="9">HL-2020</strain>
        <tissue evidence="9">Leaf</tissue>
    </source>
</reference>
<dbReference type="InterPro" id="IPR044246">
    <property type="entry name" value="ZFP3-like"/>
</dbReference>
<feature type="compositionally biased region" description="Basic and acidic residues" evidence="7">
    <location>
        <begin position="280"/>
        <end position="293"/>
    </location>
</feature>
<evidence type="ECO:0000313" key="10">
    <source>
        <dbReference type="Proteomes" id="UP000631114"/>
    </source>
</evidence>
<dbReference type="GO" id="GO:0009788">
    <property type="term" value="P:negative regulation of abscisic acid-activated signaling pathway"/>
    <property type="evidence" value="ECO:0007669"/>
    <property type="project" value="InterPro"/>
</dbReference>
<organism evidence="9 10">
    <name type="scientific">Coptis chinensis</name>
    <dbReference type="NCBI Taxonomy" id="261450"/>
    <lineage>
        <taxon>Eukaryota</taxon>
        <taxon>Viridiplantae</taxon>
        <taxon>Streptophyta</taxon>
        <taxon>Embryophyta</taxon>
        <taxon>Tracheophyta</taxon>
        <taxon>Spermatophyta</taxon>
        <taxon>Magnoliopsida</taxon>
        <taxon>Ranunculales</taxon>
        <taxon>Ranunculaceae</taxon>
        <taxon>Coptidoideae</taxon>
        <taxon>Coptis</taxon>
    </lineage>
</organism>
<name>A0A835IAL0_9MAGN</name>
<evidence type="ECO:0000256" key="6">
    <source>
        <dbReference type="PROSITE-ProRule" id="PRU00042"/>
    </source>
</evidence>
<dbReference type="EMBL" id="JADFTS010000003">
    <property type="protein sequence ID" value="KAF9613649.1"/>
    <property type="molecule type" value="Genomic_DNA"/>
</dbReference>
<feature type="region of interest" description="Disordered" evidence="7">
    <location>
        <begin position="20"/>
        <end position="56"/>
    </location>
</feature>
<evidence type="ECO:0000259" key="8">
    <source>
        <dbReference type="PROSITE" id="PS50157"/>
    </source>
</evidence>
<dbReference type="PANTHER" id="PTHR47287:SF15">
    <property type="entry name" value="ZINC FINGER PROTEIN 3-LIKE"/>
    <property type="match status" value="1"/>
</dbReference>
<feature type="region of interest" description="Disordered" evidence="7">
    <location>
        <begin position="238"/>
        <end position="293"/>
    </location>
</feature>
<dbReference type="InterPro" id="IPR013087">
    <property type="entry name" value="Znf_C2H2_type"/>
</dbReference>
<evidence type="ECO:0000256" key="2">
    <source>
        <dbReference type="ARBA" id="ARBA00022723"/>
    </source>
</evidence>
<dbReference type="Proteomes" id="UP000631114">
    <property type="component" value="Unassembled WGS sequence"/>
</dbReference>
<gene>
    <name evidence="9" type="ORF">IFM89_009537</name>
</gene>
<proteinExistence type="predicted"/>
<dbReference type="FunFam" id="3.30.160.60:FF:001366">
    <property type="entry name" value="Zinc finger protein 2"/>
    <property type="match status" value="1"/>
</dbReference>
<evidence type="ECO:0000256" key="5">
    <source>
        <dbReference type="ARBA" id="ARBA00023242"/>
    </source>
</evidence>
<keyword evidence="4" id="KW-0862">Zinc</keyword>
<keyword evidence="3 6" id="KW-0863">Zinc-finger</keyword>
<dbReference type="GO" id="GO:0008270">
    <property type="term" value="F:zinc ion binding"/>
    <property type="evidence" value="ECO:0007669"/>
    <property type="project" value="UniProtKB-KW"/>
</dbReference>
<dbReference type="PROSITE" id="PS50157">
    <property type="entry name" value="ZINC_FINGER_C2H2_2"/>
    <property type="match status" value="1"/>
</dbReference>
<keyword evidence="5" id="KW-0539">Nucleus</keyword>
<dbReference type="AlphaFoldDB" id="A0A835IAL0"/>
<dbReference type="PANTHER" id="PTHR47287">
    <property type="entry name" value="C2H2 AND C2HC ZINC FINGERS SUPERFAMILY PROTEIN"/>
    <property type="match status" value="1"/>
</dbReference>
<dbReference type="OrthoDB" id="1933825at2759"/>
<dbReference type="Gene3D" id="3.30.160.60">
    <property type="entry name" value="Classic Zinc Finger"/>
    <property type="match status" value="1"/>
</dbReference>
<evidence type="ECO:0000256" key="4">
    <source>
        <dbReference type="ARBA" id="ARBA00022833"/>
    </source>
</evidence>
<evidence type="ECO:0000256" key="7">
    <source>
        <dbReference type="SAM" id="MobiDB-lite"/>
    </source>
</evidence>
<feature type="domain" description="C2H2-type" evidence="8">
    <location>
        <begin position="107"/>
        <end position="134"/>
    </location>
</feature>
<dbReference type="SUPFAM" id="SSF57667">
    <property type="entry name" value="beta-beta-alpha zinc fingers"/>
    <property type="match status" value="1"/>
</dbReference>
<sequence length="293" mass="32485">MDSNKIEPCFSESSSIISISNTNPTCVEEEKQQEGEEQQAQQEEDGQEKKQEQEGVKPSLLLDLTLSSKTSDSVSKSELNLIDCFNLGPSQKSLDAVNAIESEPRVFSCNFCQRKFYSSQALGGHQNAHKRERTIAKRGQRLGAAAAAFGYNSHHHHPYHHQQHLHNPYSSLASLPLHGSCNRSLGIQVHSMIQKPFFVPSSSSNPYLYGHPGWSRPPIEPQPTIGRLAAMEKYRSGMSVEQPSRSGAARFDTARKLSPNDEGIGGYRWAATGSNQPKNNQDELQKLDLSLKL</sequence>
<evidence type="ECO:0000256" key="1">
    <source>
        <dbReference type="ARBA" id="ARBA00004123"/>
    </source>
</evidence>
<accession>A0A835IAL0</accession>
<dbReference type="GO" id="GO:0005634">
    <property type="term" value="C:nucleus"/>
    <property type="evidence" value="ECO:0007669"/>
    <property type="project" value="UniProtKB-SubCell"/>
</dbReference>
<comment type="caution">
    <text evidence="9">The sequence shown here is derived from an EMBL/GenBank/DDBJ whole genome shotgun (WGS) entry which is preliminary data.</text>
</comment>
<dbReference type="PROSITE" id="PS00028">
    <property type="entry name" value="ZINC_FINGER_C2H2_1"/>
    <property type="match status" value="1"/>
</dbReference>
<keyword evidence="2" id="KW-0479">Metal-binding</keyword>
<keyword evidence="10" id="KW-1185">Reference proteome</keyword>
<dbReference type="InterPro" id="IPR036236">
    <property type="entry name" value="Znf_C2H2_sf"/>
</dbReference>
<evidence type="ECO:0000313" key="9">
    <source>
        <dbReference type="EMBL" id="KAF9613649.1"/>
    </source>
</evidence>
<evidence type="ECO:0000256" key="3">
    <source>
        <dbReference type="ARBA" id="ARBA00022771"/>
    </source>
</evidence>